<feature type="compositionally biased region" description="Basic and acidic residues" evidence="8">
    <location>
        <begin position="838"/>
        <end position="847"/>
    </location>
</feature>
<accession>A0A803TCJ5</accession>
<dbReference type="GeneTree" id="ENSGT00940000159742"/>
<protein>
    <recommendedName>
        <fullName evidence="7">Microtubule-associated protein</fullName>
    </recommendedName>
</protein>
<dbReference type="GO" id="GO:0043005">
    <property type="term" value="C:neuron projection"/>
    <property type="evidence" value="ECO:0000318"/>
    <property type="project" value="GO_Central"/>
</dbReference>
<evidence type="ECO:0000256" key="2">
    <source>
        <dbReference type="ARBA" id="ARBA00022490"/>
    </source>
</evidence>
<feature type="compositionally biased region" description="Low complexity" evidence="8">
    <location>
        <begin position="718"/>
        <end position="744"/>
    </location>
</feature>
<evidence type="ECO:0000256" key="5">
    <source>
        <dbReference type="ARBA" id="ARBA00022737"/>
    </source>
</evidence>
<feature type="region of interest" description="Disordered" evidence="8">
    <location>
        <begin position="50"/>
        <end position="97"/>
    </location>
</feature>
<evidence type="ECO:0000256" key="6">
    <source>
        <dbReference type="ARBA" id="ARBA00023212"/>
    </source>
</evidence>
<feature type="compositionally biased region" description="Basic and acidic residues" evidence="8">
    <location>
        <begin position="663"/>
        <end position="690"/>
    </location>
</feature>
<feature type="compositionally biased region" description="Pro residues" evidence="8">
    <location>
        <begin position="1181"/>
        <end position="1190"/>
    </location>
</feature>
<dbReference type="PANTHER" id="PTHR11501">
    <property type="entry name" value="MICROTUBULE-ASSOCIATED PROTEIN"/>
    <property type="match status" value="1"/>
</dbReference>
<dbReference type="PROSITE" id="PS00229">
    <property type="entry name" value="TAU_MAP_1"/>
    <property type="match status" value="2"/>
</dbReference>
<feature type="compositionally biased region" description="Polar residues" evidence="8">
    <location>
        <begin position="1158"/>
        <end position="1168"/>
    </location>
</feature>
<feature type="compositionally biased region" description="Low complexity" evidence="8">
    <location>
        <begin position="755"/>
        <end position="784"/>
    </location>
</feature>
<dbReference type="AlphaFoldDB" id="A0A803TCJ5"/>
<evidence type="ECO:0000256" key="1">
    <source>
        <dbReference type="ARBA" id="ARBA00004245"/>
    </source>
</evidence>
<feature type="region of interest" description="Disordered" evidence="8">
    <location>
        <begin position="1132"/>
        <end position="1207"/>
    </location>
</feature>
<feature type="region of interest" description="Disordered" evidence="8">
    <location>
        <begin position="262"/>
        <end position="1055"/>
    </location>
</feature>
<feature type="compositionally biased region" description="Polar residues" evidence="8">
    <location>
        <begin position="1039"/>
        <end position="1055"/>
    </location>
</feature>
<dbReference type="PROSITE" id="PS51491">
    <property type="entry name" value="TAU_MAP_2"/>
    <property type="match status" value="4"/>
</dbReference>
<keyword evidence="10" id="KW-1185">Reference proteome</keyword>
<dbReference type="GO" id="GO:0008017">
    <property type="term" value="F:microtubule binding"/>
    <property type="evidence" value="ECO:0000318"/>
    <property type="project" value="GO_Central"/>
</dbReference>
<evidence type="ECO:0000256" key="3">
    <source>
        <dbReference type="ARBA" id="ARBA00022553"/>
    </source>
</evidence>
<feature type="compositionally biased region" description="Basic and acidic residues" evidence="8">
    <location>
        <begin position="548"/>
        <end position="563"/>
    </location>
</feature>
<organism evidence="9 10">
    <name type="scientific">Anolis carolinensis</name>
    <name type="common">Green anole</name>
    <name type="synonym">American chameleon</name>
    <dbReference type="NCBI Taxonomy" id="28377"/>
    <lineage>
        <taxon>Eukaryota</taxon>
        <taxon>Metazoa</taxon>
        <taxon>Chordata</taxon>
        <taxon>Craniata</taxon>
        <taxon>Vertebrata</taxon>
        <taxon>Euteleostomi</taxon>
        <taxon>Lepidosauria</taxon>
        <taxon>Squamata</taxon>
        <taxon>Bifurcata</taxon>
        <taxon>Unidentata</taxon>
        <taxon>Episquamata</taxon>
        <taxon>Toxicofera</taxon>
        <taxon>Iguania</taxon>
        <taxon>Dactyloidae</taxon>
        <taxon>Anolis</taxon>
    </lineage>
</organism>
<dbReference type="InterPro" id="IPR001084">
    <property type="entry name" value="MAP_tubulin-bd_rpt"/>
</dbReference>
<gene>
    <name evidence="9" type="primary">LOC100556014</name>
</gene>
<sequence length="1207" mass="125109">MADFDHNLSLADALTEPPPQIEEEVKRDFMATLEAEKFDDVIGEKVDKTDYVPLLDDDDPKAPGSQEAKAKPHADNASADRKSASGPAAVVENGDHGVDGTRKVSIGKIMDEKMSCQEFLDRNDSWTMDDRGHCFESQPAFKPMDVTEPFKMNREDVLSDLLLLPQEMMNVPPFGGYFGASSEESPAPFGVSGVPEQPHLLGAPLSPAHGFDPLSFMGGDMGAETRLNQNRAAPAQEVGPPEDFWMGAQHFMGGQGAPFFEPPVPSQIPDMSAMHGLGSPSAGLADFMGQPKLPEMKQSPFAAPPSPAGAGPAPSVEELVGFEPSFGHKSPLPKGSPAGSPEAAGTKEPKAKATDATSPGAGSSPGLGNPGGSNPFPGQNKEKEEGCLSPSKEDAGKPSSSQKSEESKALLGLAMEEKPAPAQPLGQKEEDSKPSLALFAKEMESKLPSPKAEEAKHTEKASEAKGTPADKTSPAQKVEELKVSPPKQAEKAEEDKAATAPKHTEKVEESKSPSHPKHPEKPEESKSPSTPKQAEKPEESKSPSAAKQAEKPEESKALPRAEAKTPSSPSPQVEQFLGLEKSEEKSRTAPAVSPEKPEEPKQLSPTPPPAKPVEHPPEPAALKEAVPPGESKAEAKKAAPEKPAPIVLEAAKAKEAPAPCPEKPAEAATEKAATEKAPPEPAAKPEEVKLATEVATANDVTAPPSKELPPSPDKKAKTPVSTPAAKPAAAAKAKPPTNATPGTKRPASATPGPNKKATSPTAGPAASPAAATPKRPATSAARPSTLTPKDSKPKGTDVKSLDKRTSPSKPPSAATPRPNAKSSPAAPRPSTALSATKTDAKPSDAKKSTTKPPSADLSRPKSAPASAAPSLASAGAAAATGRPKAKPAVPKASGMANTATDAKKASTLKAAAPKTSPAPKPPRPPTSISAPDLKNVRSKIGSTDNIKYQPGGGKAKVERKADSAEAARKPELNAVSKPAPTKTALSKEGAPKQPNGKVQIVSKKANYSHVQSKCGSKDNIKHVPGGGNVPIAPKPATGHHSQPSTGPRPSQGSTNVQILNKKIDLSKVSSKCGSKANIKHKPGGGDVKIENQKLNFKEKAQAKVGSLDNVGHIPAGGTVKIESHKLTFREKAKARTDHGVDSTTVVFNNNHHPPVFSGGTSPRRSTSVSESLGSGASSSLPQPPLPPPWQAPLSEDETSATLSQQGL</sequence>
<feature type="compositionally biased region" description="Basic and acidic residues" evidence="8">
    <location>
        <begin position="68"/>
        <end position="83"/>
    </location>
</feature>
<reference evidence="9" key="2">
    <citation type="submission" date="2025-08" db="UniProtKB">
        <authorList>
            <consortium name="Ensembl"/>
        </authorList>
    </citation>
    <scope>IDENTIFICATION</scope>
</reference>
<dbReference type="GO" id="GO:0031175">
    <property type="term" value="P:neuron projection development"/>
    <property type="evidence" value="ECO:0000318"/>
    <property type="project" value="GO_Central"/>
</dbReference>
<feature type="compositionally biased region" description="Pro residues" evidence="8">
    <location>
        <begin position="916"/>
        <end position="925"/>
    </location>
</feature>
<feature type="compositionally biased region" description="Basic and acidic residues" evidence="8">
    <location>
        <begin position="955"/>
        <end position="971"/>
    </location>
</feature>
<dbReference type="GO" id="GO:0000226">
    <property type="term" value="P:microtubule cytoskeleton organization"/>
    <property type="evidence" value="ECO:0000318"/>
    <property type="project" value="GO_Central"/>
</dbReference>
<keyword evidence="4 7" id="KW-0493">Microtubule</keyword>
<keyword evidence="5" id="KW-0677">Repeat</keyword>
<feature type="compositionally biased region" description="Basic and acidic residues" evidence="8">
    <location>
        <begin position="631"/>
        <end position="640"/>
    </location>
</feature>
<keyword evidence="3" id="KW-0597">Phosphoprotein</keyword>
<reference evidence="9" key="3">
    <citation type="submission" date="2025-09" db="UniProtKB">
        <authorList>
            <consortium name="Ensembl"/>
        </authorList>
    </citation>
    <scope>IDENTIFICATION</scope>
</reference>
<dbReference type="PANTHER" id="PTHR11501:SF16">
    <property type="entry name" value="MICROTUBULE-ASSOCIATED PROTEIN 4"/>
    <property type="match status" value="1"/>
</dbReference>
<dbReference type="Proteomes" id="UP000001646">
    <property type="component" value="Unplaced"/>
</dbReference>
<feature type="region of interest" description="Disordered" evidence="8">
    <location>
        <begin position="1"/>
        <end position="22"/>
    </location>
</feature>
<dbReference type="InParanoid" id="A0A803TCJ5"/>
<dbReference type="Bgee" id="ENSACAG00000006537">
    <property type="expression patterns" value="Expressed in skeletal muscle tissue and 13 other cell types or tissues"/>
</dbReference>
<keyword evidence="2 7" id="KW-0963">Cytoplasm</keyword>
<feature type="compositionally biased region" description="Basic and acidic residues" evidence="8">
    <location>
        <begin position="477"/>
        <end position="526"/>
    </location>
</feature>
<evidence type="ECO:0000256" key="7">
    <source>
        <dbReference type="RuleBase" id="RU000686"/>
    </source>
</evidence>
<feature type="compositionally biased region" description="Basic and acidic residues" evidence="8">
    <location>
        <begin position="380"/>
        <end position="396"/>
    </location>
</feature>
<evidence type="ECO:0000256" key="8">
    <source>
        <dbReference type="SAM" id="MobiDB-lite"/>
    </source>
</evidence>
<feature type="compositionally biased region" description="Low complexity" evidence="8">
    <location>
        <begin position="1169"/>
        <end position="1180"/>
    </location>
</feature>
<dbReference type="GO" id="GO:0005874">
    <property type="term" value="C:microtubule"/>
    <property type="evidence" value="ECO:0007669"/>
    <property type="project" value="UniProtKB-KW"/>
</dbReference>
<feature type="compositionally biased region" description="Basic and acidic residues" evidence="8">
    <location>
        <begin position="441"/>
        <end position="463"/>
    </location>
</feature>
<feature type="compositionally biased region" description="Polar residues" evidence="8">
    <location>
        <begin position="1141"/>
        <end position="1151"/>
    </location>
</feature>
<name>A0A803TCJ5_ANOCA</name>
<keyword evidence="6 7" id="KW-0206">Cytoskeleton</keyword>
<dbReference type="Ensembl" id="ENSACAT00000052972.1">
    <property type="protein sequence ID" value="ENSACAP00000032935.1"/>
    <property type="gene ID" value="ENSACAG00000006537.4"/>
</dbReference>
<evidence type="ECO:0000313" key="10">
    <source>
        <dbReference type="Proteomes" id="UP000001646"/>
    </source>
</evidence>
<comment type="subcellular location">
    <subcellularLocation>
        <location evidence="1 7">Cytoplasm</location>
        <location evidence="1 7">Cytoskeleton</location>
    </subcellularLocation>
</comment>
<reference evidence="9" key="1">
    <citation type="submission" date="2009-12" db="EMBL/GenBank/DDBJ databases">
        <title>The Genome Sequence of Anolis carolinensis (Green Anole Lizard).</title>
        <authorList>
            <consortium name="The Genome Sequencing Platform"/>
            <person name="Di Palma F."/>
            <person name="Alfoldi J."/>
            <person name="Heiman D."/>
            <person name="Young S."/>
            <person name="Grabherr M."/>
            <person name="Johnson J."/>
            <person name="Lander E.S."/>
            <person name="Lindblad-Toh K."/>
        </authorList>
    </citation>
    <scope>NUCLEOTIDE SEQUENCE [LARGE SCALE GENOMIC DNA]</scope>
    <source>
        <strain evidence="9">JBL SC #1</strain>
    </source>
</reference>
<feature type="compositionally biased region" description="Low complexity" evidence="8">
    <location>
        <begin position="860"/>
        <end position="888"/>
    </location>
</feature>
<evidence type="ECO:0000256" key="4">
    <source>
        <dbReference type="ARBA" id="ARBA00022701"/>
    </source>
</evidence>
<feature type="compositionally biased region" description="Basic and acidic residues" evidence="8">
    <location>
        <begin position="789"/>
        <end position="805"/>
    </location>
</feature>
<dbReference type="Pfam" id="PF00418">
    <property type="entry name" value="Tubulin-binding"/>
    <property type="match status" value="4"/>
</dbReference>
<evidence type="ECO:0000313" key="9">
    <source>
        <dbReference type="Ensembl" id="ENSACAP00000032935.1"/>
    </source>
</evidence>
<dbReference type="InterPro" id="IPR027324">
    <property type="entry name" value="MAP2/MAP4/Tau"/>
</dbReference>
<proteinExistence type="predicted"/>